<gene>
    <name evidence="2" type="ORF">GOB93_02195</name>
</gene>
<dbReference type="Proteomes" id="UP000635278">
    <property type="component" value="Unassembled WGS sequence"/>
</dbReference>
<name>A0ABX0JNL4_9PROT</name>
<keyword evidence="3" id="KW-1185">Reference proteome</keyword>
<dbReference type="InterPro" id="IPR018715">
    <property type="entry name" value="DUF2239"/>
</dbReference>
<reference evidence="2 3" key="1">
    <citation type="journal article" date="2020" name="Int. J. Syst. Evol. Microbiol.">
        <title>Novel acetic acid bacteria from cider fermentations: Acetobacter conturbans sp. nov. and Acetobacter fallax sp. nov.</title>
        <authorList>
            <person name="Sombolestani A.S."/>
            <person name="Cleenwerck I."/>
            <person name="Cnockaert M."/>
            <person name="Borremans W."/>
            <person name="Wieme A.D."/>
            <person name="De Vuyst L."/>
            <person name="Vandamme P."/>
        </authorList>
    </citation>
    <scope>NUCLEOTIDE SEQUENCE [LARGE SCALE GENOMIC DNA]</scope>
    <source>
        <strain evidence="2 3">LMG 30640</strain>
    </source>
</reference>
<protein>
    <submittedName>
        <fullName evidence="2">DUF2239 family protein</fullName>
    </submittedName>
</protein>
<evidence type="ECO:0000256" key="1">
    <source>
        <dbReference type="SAM" id="MobiDB-lite"/>
    </source>
</evidence>
<dbReference type="EMBL" id="WOTB01000002">
    <property type="protein sequence ID" value="NHN83450.1"/>
    <property type="molecule type" value="Genomic_DNA"/>
</dbReference>
<comment type="caution">
    <text evidence="2">The sequence shown here is derived from an EMBL/GenBank/DDBJ whole genome shotgun (WGS) entry which is preliminary data.</text>
</comment>
<proteinExistence type="predicted"/>
<accession>A0ABX0JNL4</accession>
<evidence type="ECO:0000313" key="2">
    <source>
        <dbReference type="EMBL" id="NHN83450.1"/>
    </source>
</evidence>
<organism evidence="2 3">
    <name type="scientific">Acetobacter musti</name>
    <dbReference type="NCBI Taxonomy" id="864732"/>
    <lineage>
        <taxon>Bacteria</taxon>
        <taxon>Pseudomonadati</taxon>
        <taxon>Pseudomonadota</taxon>
        <taxon>Alphaproteobacteria</taxon>
        <taxon>Acetobacterales</taxon>
        <taxon>Acetobacteraceae</taxon>
        <taxon>Acetobacter</taxon>
    </lineage>
</organism>
<sequence>MNRGYYVFSGSVLIAKGSVDVIRKAVRAYPDGSVIVIDDYTGQVTDLPVTDLPGHENTGSAGDDRPRRGRPKLGVVAREVTLLPRHWEWLTAQPGGASQTLRRLTDAARKEDTDRTGRRLAMDAAFRVMTTLAGDATHYEDAVRALYASDMPRLEQIIAAWPGDVQDCVRIFIARALSRQSTNPETVSR</sequence>
<feature type="region of interest" description="Disordered" evidence="1">
    <location>
        <begin position="47"/>
        <end position="71"/>
    </location>
</feature>
<evidence type="ECO:0000313" key="3">
    <source>
        <dbReference type="Proteomes" id="UP000635278"/>
    </source>
</evidence>
<dbReference type="Pfam" id="PF09998">
    <property type="entry name" value="DUF2239"/>
    <property type="match status" value="1"/>
</dbReference>
<dbReference type="RefSeq" id="WP_173581878.1">
    <property type="nucleotide sequence ID" value="NZ_WOTB01000002.1"/>
</dbReference>